<evidence type="ECO:0000256" key="1">
    <source>
        <dbReference type="SAM" id="Phobius"/>
    </source>
</evidence>
<organism evidence="2 3">
    <name type="scientific">Melissococcus plutonius</name>
    <dbReference type="NCBI Taxonomy" id="33970"/>
    <lineage>
        <taxon>Bacteria</taxon>
        <taxon>Bacillati</taxon>
        <taxon>Bacillota</taxon>
        <taxon>Bacilli</taxon>
        <taxon>Lactobacillales</taxon>
        <taxon>Enterococcaceae</taxon>
        <taxon>Melissococcus</taxon>
    </lineage>
</organism>
<dbReference type="RefSeq" id="WP_041363302.1">
    <property type="nucleotide sequence ID" value="NZ_AP018492.1"/>
</dbReference>
<keyword evidence="1" id="KW-0812">Transmembrane</keyword>
<reference evidence="2 3" key="1">
    <citation type="submission" date="2018-01" db="EMBL/GenBank/DDBJ databases">
        <title>Whole genome sequence of Melissococcus plutonius DAT561.</title>
        <authorList>
            <person name="Okumura K."/>
            <person name="Takamatsu D."/>
            <person name="Okura M."/>
        </authorList>
    </citation>
    <scope>NUCLEOTIDE SEQUENCE [LARGE SCALE GENOMIC DNA]</scope>
    <source>
        <strain evidence="2 3">DAT561</strain>
    </source>
</reference>
<dbReference type="GeneID" id="57043995"/>
<dbReference type="AlphaFoldDB" id="A0A2Z5Y3T5"/>
<evidence type="ECO:0000313" key="2">
    <source>
        <dbReference type="EMBL" id="BBC61562.1"/>
    </source>
</evidence>
<dbReference type="EMBL" id="AP018492">
    <property type="protein sequence ID" value="BBC61562.1"/>
    <property type="molecule type" value="Genomic_DNA"/>
</dbReference>
<gene>
    <name evidence="2" type="ORF">DAT561_1464</name>
</gene>
<name>A0A2Z5Y3T5_9ENTE</name>
<accession>A0A2Z5Y3T5</accession>
<keyword evidence="1" id="KW-1133">Transmembrane helix</keyword>
<proteinExistence type="predicted"/>
<sequence length="63" mass="7192">MTKYLLFTILVSLVITHLIMQCLKPFSTNLLVDFLVYIITVSVITVILYITSNKFKTIMHGGK</sequence>
<feature type="transmembrane region" description="Helical" evidence="1">
    <location>
        <begin position="30"/>
        <end position="50"/>
    </location>
</feature>
<evidence type="ECO:0000313" key="3">
    <source>
        <dbReference type="Proteomes" id="UP000269226"/>
    </source>
</evidence>
<keyword evidence="1" id="KW-0472">Membrane</keyword>
<protein>
    <submittedName>
        <fullName evidence="2">Uncharacterized protein</fullName>
    </submittedName>
</protein>
<dbReference type="Proteomes" id="UP000269226">
    <property type="component" value="Chromosome"/>
</dbReference>